<dbReference type="PROSITE" id="PS50977">
    <property type="entry name" value="HTH_TETR_2"/>
    <property type="match status" value="1"/>
</dbReference>
<dbReference type="EMBL" id="MCIF01000002">
    <property type="protein sequence ID" value="RAQ98516.1"/>
    <property type="molecule type" value="Genomic_DNA"/>
</dbReference>
<dbReference type="SUPFAM" id="SSF48498">
    <property type="entry name" value="Tetracyclin repressor-like, C-terminal domain"/>
    <property type="match status" value="1"/>
</dbReference>
<evidence type="ECO:0000256" key="3">
    <source>
        <dbReference type="ARBA" id="ARBA00023163"/>
    </source>
</evidence>
<dbReference type="PANTHER" id="PTHR30055">
    <property type="entry name" value="HTH-TYPE TRANSCRIPTIONAL REGULATOR RUTR"/>
    <property type="match status" value="1"/>
</dbReference>
<dbReference type="InterPro" id="IPR023772">
    <property type="entry name" value="DNA-bd_HTH_TetR-type_CS"/>
</dbReference>
<evidence type="ECO:0000256" key="4">
    <source>
        <dbReference type="PROSITE-ProRule" id="PRU00335"/>
    </source>
</evidence>
<keyword evidence="1" id="KW-0805">Transcription regulation</keyword>
<dbReference type="PRINTS" id="PR00455">
    <property type="entry name" value="HTHTETR"/>
</dbReference>
<feature type="DNA-binding region" description="H-T-H motif" evidence="4">
    <location>
        <begin position="39"/>
        <end position="58"/>
    </location>
</feature>
<evidence type="ECO:0000313" key="6">
    <source>
        <dbReference type="EMBL" id="RAQ98516.1"/>
    </source>
</evidence>
<keyword evidence="3" id="KW-0804">Transcription</keyword>
<dbReference type="PANTHER" id="PTHR30055:SF234">
    <property type="entry name" value="HTH-TYPE TRANSCRIPTIONAL REGULATOR BETI"/>
    <property type="match status" value="1"/>
</dbReference>
<evidence type="ECO:0000256" key="1">
    <source>
        <dbReference type="ARBA" id="ARBA00023015"/>
    </source>
</evidence>
<dbReference type="GO" id="GO:0000976">
    <property type="term" value="F:transcription cis-regulatory region binding"/>
    <property type="evidence" value="ECO:0007669"/>
    <property type="project" value="TreeGrafter"/>
</dbReference>
<name>A0A328VLC7_9CHLR</name>
<keyword evidence="2 4" id="KW-0238">DNA-binding</keyword>
<proteinExistence type="predicted"/>
<dbReference type="InterPro" id="IPR050109">
    <property type="entry name" value="HTH-type_TetR-like_transc_reg"/>
</dbReference>
<organism evidence="6 7">
    <name type="scientific">Thermogemmatispora tikiterensis</name>
    <dbReference type="NCBI Taxonomy" id="1825093"/>
    <lineage>
        <taxon>Bacteria</taxon>
        <taxon>Bacillati</taxon>
        <taxon>Chloroflexota</taxon>
        <taxon>Ktedonobacteria</taxon>
        <taxon>Thermogemmatisporales</taxon>
        <taxon>Thermogemmatisporaceae</taxon>
        <taxon>Thermogemmatispora</taxon>
    </lineage>
</organism>
<dbReference type="Proteomes" id="UP000248706">
    <property type="component" value="Unassembled WGS sequence"/>
</dbReference>
<dbReference type="Gene3D" id="1.10.357.10">
    <property type="entry name" value="Tetracycline Repressor, domain 2"/>
    <property type="match status" value="1"/>
</dbReference>
<feature type="domain" description="HTH tetR-type" evidence="5">
    <location>
        <begin position="16"/>
        <end position="76"/>
    </location>
</feature>
<sequence>MPPSTAPRSWKEKQRQEREALILQTAEEVFCEKGYHETSIDEIAARVGIAKGTVYLHFPSKEDLLVALFRRDTEQVISEVEAIASSPGCSAREKLEAILHLLYGELFKKRTRLFYSIYNSPEMRILLEKKKEMGAHWGQLTHCLEELLAEGQAAGEFDPELPTSVMLSLFLNLVSVRGYERLVGQEGLAPAEVVRYLARIYFKGIAAEHKPSC</sequence>
<reference evidence="6 7" key="1">
    <citation type="submission" date="2016-08" db="EMBL/GenBank/DDBJ databases">
        <title>Analysis of Carbohydrate Active Enzymes in Thermogemmatispora T81 Reveals Carbohydrate Degradation Ability.</title>
        <authorList>
            <person name="Tomazini A."/>
            <person name="Lal S."/>
            <person name="Stott M."/>
            <person name="Henrissat B."/>
            <person name="Polikarpov I."/>
            <person name="Sparling R."/>
            <person name="Levin D.B."/>
        </authorList>
    </citation>
    <scope>NUCLEOTIDE SEQUENCE [LARGE SCALE GENOMIC DNA]</scope>
    <source>
        <strain evidence="6 7">T81</strain>
    </source>
</reference>
<gene>
    <name evidence="6" type="ORF">A4R35_23440</name>
</gene>
<dbReference type="Pfam" id="PF00440">
    <property type="entry name" value="TetR_N"/>
    <property type="match status" value="1"/>
</dbReference>
<evidence type="ECO:0000313" key="7">
    <source>
        <dbReference type="Proteomes" id="UP000248706"/>
    </source>
</evidence>
<dbReference type="InterPro" id="IPR001647">
    <property type="entry name" value="HTH_TetR"/>
</dbReference>
<dbReference type="AlphaFoldDB" id="A0A328VLC7"/>
<dbReference type="InterPro" id="IPR009057">
    <property type="entry name" value="Homeodomain-like_sf"/>
</dbReference>
<protein>
    <recommendedName>
        <fullName evidence="5">HTH tetR-type domain-containing protein</fullName>
    </recommendedName>
</protein>
<dbReference type="PROSITE" id="PS01081">
    <property type="entry name" value="HTH_TETR_1"/>
    <property type="match status" value="1"/>
</dbReference>
<evidence type="ECO:0000259" key="5">
    <source>
        <dbReference type="PROSITE" id="PS50977"/>
    </source>
</evidence>
<evidence type="ECO:0000256" key="2">
    <source>
        <dbReference type="ARBA" id="ARBA00023125"/>
    </source>
</evidence>
<dbReference type="Gene3D" id="1.10.10.60">
    <property type="entry name" value="Homeodomain-like"/>
    <property type="match status" value="1"/>
</dbReference>
<dbReference type="OrthoDB" id="9809994at2"/>
<dbReference type="InterPro" id="IPR036271">
    <property type="entry name" value="Tet_transcr_reg_TetR-rel_C_sf"/>
</dbReference>
<dbReference type="GO" id="GO:0045892">
    <property type="term" value="P:negative regulation of DNA-templated transcription"/>
    <property type="evidence" value="ECO:0007669"/>
    <property type="project" value="UniProtKB-ARBA"/>
</dbReference>
<dbReference type="RefSeq" id="WP_112433865.1">
    <property type="nucleotide sequence ID" value="NZ_MCIF01000002.1"/>
</dbReference>
<dbReference type="SUPFAM" id="SSF46689">
    <property type="entry name" value="Homeodomain-like"/>
    <property type="match status" value="1"/>
</dbReference>
<comment type="caution">
    <text evidence="6">The sequence shown here is derived from an EMBL/GenBank/DDBJ whole genome shotgun (WGS) entry which is preliminary data.</text>
</comment>
<keyword evidence="7" id="KW-1185">Reference proteome</keyword>
<dbReference type="GO" id="GO:0003700">
    <property type="term" value="F:DNA-binding transcription factor activity"/>
    <property type="evidence" value="ECO:0007669"/>
    <property type="project" value="TreeGrafter"/>
</dbReference>
<dbReference type="FunFam" id="1.10.10.60:FF:000141">
    <property type="entry name" value="TetR family transcriptional regulator"/>
    <property type="match status" value="1"/>
</dbReference>
<accession>A0A328VLC7</accession>